<dbReference type="GO" id="GO:0009279">
    <property type="term" value="C:cell outer membrane"/>
    <property type="evidence" value="ECO:0007669"/>
    <property type="project" value="InterPro"/>
</dbReference>
<gene>
    <name evidence="1" type="ORF">METZ01_LOCUS143370</name>
</gene>
<sequence>VNYKVHILFYLVFYISIVSAQNLQIHYDFSQDRSYFTSTLEMYRPDERGATFWFVDFDYNEPNSTGASLGYWEIARYFKTTFNKNFSLTLQFNDGVASWGTLGQAWLAGGVYAFSLNKLNLSTELMYRQLRGSSSADGQLTFVFFVPLLSGRAHFTGFMDIWTQDEMGDKAKKVIIMSQPQIWYALSEKFYIGGEARITKNFSPQKGWHLYPTMGVKWEME</sequence>
<dbReference type="EMBL" id="UINC01021929">
    <property type="protein sequence ID" value="SVA90516.1"/>
    <property type="molecule type" value="Genomic_DNA"/>
</dbReference>
<dbReference type="AlphaFoldDB" id="A0A381ZMK4"/>
<reference evidence="1" key="1">
    <citation type="submission" date="2018-05" db="EMBL/GenBank/DDBJ databases">
        <authorList>
            <person name="Lanie J.A."/>
            <person name="Ng W.-L."/>
            <person name="Kazmierczak K.M."/>
            <person name="Andrzejewski T.M."/>
            <person name="Davidsen T.M."/>
            <person name="Wayne K.J."/>
            <person name="Tettelin H."/>
            <person name="Glass J.I."/>
            <person name="Rusch D."/>
            <person name="Podicherti R."/>
            <person name="Tsui H.-C.T."/>
            <person name="Winkler M.E."/>
        </authorList>
    </citation>
    <scope>NUCLEOTIDE SEQUENCE</scope>
</reference>
<dbReference type="Pfam" id="PF16412">
    <property type="entry name" value="DUF5020"/>
    <property type="match status" value="1"/>
</dbReference>
<evidence type="ECO:0008006" key="2">
    <source>
        <dbReference type="Google" id="ProtNLM"/>
    </source>
</evidence>
<accession>A0A381ZMK4</accession>
<proteinExistence type="predicted"/>
<name>A0A381ZMK4_9ZZZZ</name>
<feature type="non-terminal residue" evidence="1">
    <location>
        <position position="1"/>
    </location>
</feature>
<dbReference type="SUPFAM" id="SSF111364">
    <property type="entry name" value="Tsx-like channel"/>
    <property type="match status" value="1"/>
</dbReference>
<evidence type="ECO:0000313" key="1">
    <source>
        <dbReference type="EMBL" id="SVA90516.1"/>
    </source>
</evidence>
<protein>
    <recommendedName>
        <fullName evidence="2">DUF5020 domain-containing protein</fullName>
    </recommendedName>
</protein>
<dbReference type="InterPro" id="IPR036777">
    <property type="entry name" value="Channel_Tsx-like_sf"/>
</dbReference>
<organism evidence="1">
    <name type="scientific">marine metagenome</name>
    <dbReference type="NCBI Taxonomy" id="408172"/>
    <lineage>
        <taxon>unclassified sequences</taxon>
        <taxon>metagenomes</taxon>
        <taxon>ecological metagenomes</taxon>
    </lineage>
</organism>